<proteinExistence type="predicted"/>
<name>A0ABX8GL40_9CELL</name>
<dbReference type="EMBL" id="CP076023">
    <property type="protein sequence ID" value="QWC16331.1"/>
    <property type="molecule type" value="Genomic_DNA"/>
</dbReference>
<gene>
    <name evidence="2" type="ORF">KKR89_01215</name>
</gene>
<dbReference type="RefSeq" id="WP_208196892.1">
    <property type="nucleotide sequence ID" value="NZ_CP076023.1"/>
</dbReference>
<accession>A0ABX8GL40</accession>
<dbReference type="Pfam" id="PF21836">
    <property type="entry name" value="DUF6895"/>
    <property type="match status" value="1"/>
</dbReference>
<reference evidence="2 3" key="1">
    <citation type="submission" date="2021-05" db="EMBL/GenBank/DDBJ databases">
        <title>Novel species in genus Cellulomonas.</title>
        <authorList>
            <person name="Zhang G."/>
        </authorList>
    </citation>
    <scope>NUCLEOTIDE SEQUENCE [LARGE SCALE GENOMIC DNA]</scope>
    <source>
        <strain evidence="3">zg-ZUI157</strain>
    </source>
</reference>
<evidence type="ECO:0000259" key="1">
    <source>
        <dbReference type="Pfam" id="PF21836"/>
    </source>
</evidence>
<feature type="domain" description="DUF6895" evidence="1">
    <location>
        <begin position="16"/>
        <end position="297"/>
    </location>
</feature>
<evidence type="ECO:0000313" key="2">
    <source>
        <dbReference type="EMBL" id="QWC16331.1"/>
    </source>
</evidence>
<sequence>MTQVQDVPRTTAGTGARAVAWLARHTDHLDPALADPSTELFARKALVEVALLVGLRARLDPTPLDADHARLLDVVAEVAARPSYRELAARDRRALLLYAGTYAALRLCGREDLAFRHVLERAVRGRYATVFERVPYRHLDLLHTLELADLPSDVAGLGTALPLTVLTGDPNVLELSTADTYAITHAVFYASDFGCRDVPWPAGSDAARAAELLRACLALARARQDADLVGELLMCLTCLGAGPSPADDDARAWLRAWQEPDGRVEGPRGVVPDRLTQADPAWSRWATAYHTTIVAALEDLLHRHAPVAHRGRARGVLDGARPVWVRHAHDGAPGAPAAVDVRAVAVRPVDVPAVDVHGAVRDAAGWLDAHVPATDLRAAAWTVEARAALGDAVAARSRLATALAGDVAARLAAVPGDVGLHVAELAARLGDGAARSATCVVAPLPAPLRALLTTVEDVLADVPVTDTTVDGARERVAAARGGRWWTGYVESLAGVDGDAPDAPAAEPASDDLAVRREQALTLAADLVRRGRSPHVAPGTAARAAAVLVRAAADAVAAYDVGALAVVVRGLVRLPAVPRRVVRDAVEWLVGQQQLTGGVGAPLGDDPAERDALVAQWTLLALPALLEGAALA</sequence>
<protein>
    <recommendedName>
        <fullName evidence="1">DUF6895 domain-containing protein</fullName>
    </recommendedName>
</protein>
<organism evidence="2 3">
    <name type="scientific">Cellulomonas dongxiuzhuiae</name>
    <dbReference type="NCBI Taxonomy" id="2819979"/>
    <lineage>
        <taxon>Bacteria</taxon>
        <taxon>Bacillati</taxon>
        <taxon>Actinomycetota</taxon>
        <taxon>Actinomycetes</taxon>
        <taxon>Micrococcales</taxon>
        <taxon>Cellulomonadaceae</taxon>
        <taxon>Cellulomonas</taxon>
    </lineage>
</organism>
<dbReference type="InterPro" id="IPR054190">
    <property type="entry name" value="DUF6895"/>
</dbReference>
<evidence type="ECO:0000313" key="3">
    <source>
        <dbReference type="Proteomes" id="UP000679335"/>
    </source>
</evidence>
<dbReference type="Proteomes" id="UP000679335">
    <property type="component" value="Chromosome"/>
</dbReference>
<keyword evidence="3" id="KW-1185">Reference proteome</keyword>